<keyword evidence="3 6" id="KW-0812">Transmembrane</keyword>
<feature type="transmembrane region" description="Helical" evidence="6">
    <location>
        <begin position="312"/>
        <end position="333"/>
    </location>
</feature>
<dbReference type="InterPro" id="IPR005829">
    <property type="entry name" value="Sugar_transporter_CS"/>
</dbReference>
<sequence length="477" mass="53185">MAPAIEHDELRLYSLCTNKSWWHVPHLIKLNLLLMIPFLTSYVGGFDGSNLNGLQTLENWQEYFNHPRGSMLGLMVNMQVIGGVISLPIAPWMADKYGRRHPIFLGSIIIIVGAVVQGCASKLGMFIGGRFCIGLGSGFVSTAALPLLGELAYPSHRSIMTSLYNTTWRIPSLLQAAVSIIQLLLVYIVPESPRWLIANDRTPEATKILCKYHSGTEEPTELVLLQVAQITAAIEFERSSESVSYLRFFRTRKPSSAWCGNQLISSYIALVLTDIGITDPETQNLINGGLQLFNYAVACGSALLVERLGRRFLLLTSTIGMLFAFIIWTILAARNQQTQGGNKGLGIGVVVMVFVFYAFYNFAMKPLPIAYLLEVLPYPLRAKGLTIFNLAQFCSGIFNGFANPVALEALRWKYYIVFVCALVLWLAVIYFTYPETRGLSLEEVSQVFDGKQVLERAYDMKGEGLTETVEKTMDRKQ</sequence>
<proteinExistence type="inferred from homology"/>
<feature type="transmembrane region" description="Helical" evidence="6">
    <location>
        <begin position="384"/>
        <end position="402"/>
    </location>
</feature>
<accession>A0A428PJQ1</accession>
<dbReference type="Gene3D" id="1.20.1250.20">
    <property type="entry name" value="MFS general substrate transporter like domains"/>
    <property type="match status" value="1"/>
</dbReference>
<evidence type="ECO:0000256" key="1">
    <source>
        <dbReference type="ARBA" id="ARBA00004141"/>
    </source>
</evidence>
<dbReference type="Pfam" id="PF00083">
    <property type="entry name" value="Sugar_tr"/>
    <property type="match status" value="1"/>
</dbReference>
<evidence type="ECO:0000259" key="7">
    <source>
        <dbReference type="PROSITE" id="PS50850"/>
    </source>
</evidence>
<comment type="subcellular location">
    <subcellularLocation>
        <location evidence="1">Membrane</location>
        <topology evidence="1">Multi-pass membrane protein</topology>
    </subcellularLocation>
</comment>
<comment type="caution">
    <text evidence="8">The sequence shown here is derived from an EMBL/GenBank/DDBJ whole genome shotgun (WGS) entry which is preliminary data.</text>
</comment>
<dbReference type="OrthoDB" id="6133115at2759"/>
<feature type="domain" description="Major facilitator superfamily (MFS) profile" evidence="7">
    <location>
        <begin position="33"/>
        <end position="437"/>
    </location>
</feature>
<feature type="transmembrane region" description="Helical" evidence="6">
    <location>
        <begin position="255"/>
        <end position="273"/>
    </location>
</feature>
<evidence type="ECO:0000256" key="2">
    <source>
        <dbReference type="ARBA" id="ARBA00010992"/>
    </source>
</evidence>
<feature type="transmembrane region" description="Helical" evidence="6">
    <location>
        <begin position="127"/>
        <end position="148"/>
    </location>
</feature>
<gene>
    <name evidence="8" type="ORF">CEP54_010511</name>
</gene>
<evidence type="ECO:0000256" key="6">
    <source>
        <dbReference type="SAM" id="Phobius"/>
    </source>
</evidence>
<name>A0A428PJQ1_9HYPO</name>
<dbReference type="InterPro" id="IPR020846">
    <property type="entry name" value="MFS_dom"/>
</dbReference>
<feature type="transmembrane region" description="Helical" evidence="6">
    <location>
        <begin position="345"/>
        <end position="363"/>
    </location>
</feature>
<dbReference type="PROSITE" id="PS00216">
    <property type="entry name" value="SUGAR_TRANSPORT_1"/>
    <property type="match status" value="1"/>
</dbReference>
<dbReference type="InterPro" id="IPR036259">
    <property type="entry name" value="MFS_trans_sf"/>
</dbReference>
<keyword evidence="4 6" id="KW-1133">Transmembrane helix</keyword>
<evidence type="ECO:0000313" key="8">
    <source>
        <dbReference type="EMBL" id="RSL53253.1"/>
    </source>
</evidence>
<dbReference type="InterPro" id="IPR050360">
    <property type="entry name" value="MFS_Sugar_Transporters"/>
</dbReference>
<dbReference type="InterPro" id="IPR005828">
    <property type="entry name" value="MFS_sugar_transport-like"/>
</dbReference>
<keyword evidence="9" id="KW-1185">Reference proteome</keyword>
<dbReference type="AlphaFoldDB" id="A0A428PJQ1"/>
<feature type="transmembrane region" description="Helical" evidence="6">
    <location>
        <begin position="102"/>
        <end position="120"/>
    </location>
</feature>
<organism evidence="8 9">
    <name type="scientific">Fusarium duplospermum</name>
    <dbReference type="NCBI Taxonomy" id="1325734"/>
    <lineage>
        <taxon>Eukaryota</taxon>
        <taxon>Fungi</taxon>
        <taxon>Dikarya</taxon>
        <taxon>Ascomycota</taxon>
        <taxon>Pezizomycotina</taxon>
        <taxon>Sordariomycetes</taxon>
        <taxon>Hypocreomycetidae</taxon>
        <taxon>Hypocreales</taxon>
        <taxon>Nectriaceae</taxon>
        <taxon>Fusarium</taxon>
        <taxon>Fusarium solani species complex</taxon>
    </lineage>
</organism>
<dbReference type="PROSITE" id="PS50850">
    <property type="entry name" value="MFS"/>
    <property type="match status" value="1"/>
</dbReference>
<protein>
    <recommendedName>
        <fullName evidence="7">Major facilitator superfamily (MFS) profile domain-containing protein</fullName>
    </recommendedName>
</protein>
<dbReference type="Proteomes" id="UP000288168">
    <property type="component" value="Unassembled WGS sequence"/>
</dbReference>
<reference evidence="8 9" key="1">
    <citation type="submission" date="2017-06" db="EMBL/GenBank/DDBJ databases">
        <title>Comparative genomic analysis of Ambrosia Fusariam Clade fungi.</title>
        <authorList>
            <person name="Stajich J.E."/>
            <person name="Carrillo J."/>
            <person name="Kijimoto T."/>
            <person name="Eskalen A."/>
            <person name="O'Donnell K."/>
            <person name="Kasson M."/>
        </authorList>
    </citation>
    <scope>NUCLEOTIDE SEQUENCE [LARGE SCALE GENOMIC DNA]</scope>
    <source>
        <strain evidence="8 9">NRRL62584</strain>
    </source>
</reference>
<dbReference type="PANTHER" id="PTHR48022">
    <property type="entry name" value="PLASTIDIC GLUCOSE TRANSPORTER 4"/>
    <property type="match status" value="1"/>
</dbReference>
<keyword evidence="5 6" id="KW-0472">Membrane</keyword>
<dbReference type="GO" id="GO:0005351">
    <property type="term" value="F:carbohydrate:proton symporter activity"/>
    <property type="evidence" value="ECO:0007669"/>
    <property type="project" value="TreeGrafter"/>
</dbReference>
<evidence type="ECO:0000313" key="9">
    <source>
        <dbReference type="Proteomes" id="UP000288168"/>
    </source>
</evidence>
<dbReference type="PANTHER" id="PTHR48022:SF64">
    <property type="entry name" value="MAJOR FACILITATOR SUPERFAMILY (MFS) PROFILE DOMAIN-CONTAINING PROTEIN"/>
    <property type="match status" value="1"/>
</dbReference>
<evidence type="ECO:0000256" key="4">
    <source>
        <dbReference type="ARBA" id="ARBA00022989"/>
    </source>
</evidence>
<dbReference type="EMBL" id="NKCI01000125">
    <property type="protein sequence ID" value="RSL53253.1"/>
    <property type="molecule type" value="Genomic_DNA"/>
</dbReference>
<feature type="transmembrane region" description="Helical" evidence="6">
    <location>
        <begin position="168"/>
        <end position="189"/>
    </location>
</feature>
<comment type="similarity">
    <text evidence="2">Belongs to the major facilitator superfamily. Sugar transporter (TC 2.A.1.1) family.</text>
</comment>
<dbReference type="GO" id="GO:0016020">
    <property type="term" value="C:membrane"/>
    <property type="evidence" value="ECO:0007669"/>
    <property type="project" value="UniProtKB-SubCell"/>
</dbReference>
<feature type="transmembrane region" description="Helical" evidence="6">
    <location>
        <begin position="414"/>
        <end position="433"/>
    </location>
</feature>
<evidence type="ECO:0000256" key="5">
    <source>
        <dbReference type="ARBA" id="ARBA00023136"/>
    </source>
</evidence>
<dbReference type="SUPFAM" id="SSF103473">
    <property type="entry name" value="MFS general substrate transporter"/>
    <property type="match status" value="1"/>
</dbReference>
<evidence type="ECO:0000256" key="3">
    <source>
        <dbReference type="ARBA" id="ARBA00022692"/>
    </source>
</evidence>
<feature type="transmembrane region" description="Helical" evidence="6">
    <location>
        <begin position="71"/>
        <end position="90"/>
    </location>
</feature>